<keyword evidence="1" id="KW-0812">Transmembrane</keyword>
<organism evidence="2 3">
    <name type="scientific">Caulifigura coniformis</name>
    <dbReference type="NCBI Taxonomy" id="2527983"/>
    <lineage>
        <taxon>Bacteria</taxon>
        <taxon>Pseudomonadati</taxon>
        <taxon>Planctomycetota</taxon>
        <taxon>Planctomycetia</taxon>
        <taxon>Planctomycetales</taxon>
        <taxon>Planctomycetaceae</taxon>
        <taxon>Caulifigura</taxon>
    </lineage>
</organism>
<dbReference type="EMBL" id="CP036271">
    <property type="protein sequence ID" value="QDT55052.1"/>
    <property type="molecule type" value="Genomic_DNA"/>
</dbReference>
<keyword evidence="3" id="KW-1185">Reference proteome</keyword>
<keyword evidence="1" id="KW-1133">Transmembrane helix</keyword>
<dbReference type="RefSeq" id="WP_197453345.1">
    <property type="nucleotide sequence ID" value="NZ_CP036271.1"/>
</dbReference>
<feature type="transmembrane region" description="Helical" evidence="1">
    <location>
        <begin position="31"/>
        <end position="51"/>
    </location>
</feature>
<dbReference type="InParanoid" id="A0A517SFZ6"/>
<name>A0A517SFZ6_9PLAN</name>
<evidence type="ECO:0000313" key="2">
    <source>
        <dbReference type="EMBL" id="QDT55052.1"/>
    </source>
</evidence>
<dbReference type="KEGG" id="ccos:Pan44_30930"/>
<keyword evidence="1" id="KW-0472">Membrane</keyword>
<gene>
    <name evidence="2" type="ORF">Pan44_30930</name>
</gene>
<dbReference type="AlphaFoldDB" id="A0A517SFZ6"/>
<protein>
    <submittedName>
        <fullName evidence="2">Uncharacterized protein</fullName>
    </submittedName>
</protein>
<reference evidence="2 3" key="1">
    <citation type="submission" date="2019-02" db="EMBL/GenBank/DDBJ databases">
        <title>Deep-cultivation of Planctomycetes and their phenomic and genomic characterization uncovers novel biology.</title>
        <authorList>
            <person name="Wiegand S."/>
            <person name="Jogler M."/>
            <person name="Boedeker C."/>
            <person name="Pinto D."/>
            <person name="Vollmers J."/>
            <person name="Rivas-Marin E."/>
            <person name="Kohn T."/>
            <person name="Peeters S.H."/>
            <person name="Heuer A."/>
            <person name="Rast P."/>
            <person name="Oberbeckmann S."/>
            <person name="Bunk B."/>
            <person name="Jeske O."/>
            <person name="Meyerdierks A."/>
            <person name="Storesund J.E."/>
            <person name="Kallscheuer N."/>
            <person name="Luecker S."/>
            <person name="Lage O.M."/>
            <person name="Pohl T."/>
            <person name="Merkel B.J."/>
            <person name="Hornburger P."/>
            <person name="Mueller R.-W."/>
            <person name="Bruemmer F."/>
            <person name="Labrenz M."/>
            <person name="Spormann A.M."/>
            <person name="Op den Camp H."/>
            <person name="Overmann J."/>
            <person name="Amann R."/>
            <person name="Jetten M.S.M."/>
            <person name="Mascher T."/>
            <person name="Medema M.H."/>
            <person name="Devos D.P."/>
            <person name="Kaster A.-K."/>
            <person name="Ovreas L."/>
            <person name="Rohde M."/>
            <person name="Galperin M.Y."/>
            <person name="Jogler C."/>
        </authorList>
    </citation>
    <scope>NUCLEOTIDE SEQUENCE [LARGE SCALE GENOMIC DNA]</scope>
    <source>
        <strain evidence="2 3">Pan44</strain>
    </source>
</reference>
<sequence precursor="true">MRNSIGVALQFLALIFLPLLIIWQLNFGFRLLWMPGLTLVGMLVFWIGHALREKA</sequence>
<accession>A0A517SFZ6</accession>
<evidence type="ECO:0000313" key="3">
    <source>
        <dbReference type="Proteomes" id="UP000315700"/>
    </source>
</evidence>
<dbReference type="Proteomes" id="UP000315700">
    <property type="component" value="Chromosome"/>
</dbReference>
<proteinExistence type="predicted"/>
<feature type="transmembrane region" description="Helical" evidence="1">
    <location>
        <begin position="7"/>
        <end position="25"/>
    </location>
</feature>
<evidence type="ECO:0000256" key="1">
    <source>
        <dbReference type="SAM" id="Phobius"/>
    </source>
</evidence>